<dbReference type="EMBL" id="ML994648">
    <property type="protein sequence ID" value="KAF2182393.1"/>
    <property type="molecule type" value="Genomic_DNA"/>
</dbReference>
<keyword evidence="1" id="KW-1133">Transmembrane helix</keyword>
<evidence type="ECO:0000313" key="3">
    <source>
        <dbReference type="Proteomes" id="UP000800200"/>
    </source>
</evidence>
<dbReference type="AlphaFoldDB" id="A0A6A6DTK5"/>
<feature type="transmembrane region" description="Helical" evidence="1">
    <location>
        <begin position="138"/>
        <end position="162"/>
    </location>
</feature>
<evidence type="ECO:0000256" key="1">
    <source>
        <dbReference type="SAM" id="Phobius"/>
    </source>
</evidence>
<keyword evidence="1" id="KW-0812">Transmembrane</keyword>
<gene>
    <name evidence="2" type="ORF">K469DRAFT_690857</name>
</gene>
<reference evidence="2" key="1">
    <citation type="journal article" date="2020" name="Stud. Mycol.">
        <title>101 Dothideomycetes genomes: a test case for predicting lifestyles and emergence of pathogens.</title>
        <authorList>
            <person name="Haridas S."/>
            <person name="Albert R."/>
            <person name="Binder M."/>
            <person name="Bloem J."/>
            <person name="Labutti K."/>
            <person name="Salamov A."/>
            <person name="Andreopoulos B."/>
            <person name="Baker S."/>
            <person name="Barry K."/>
            <person name="Bills G."/>
            <person name="Bluhm B."/>
            <person name="Cannon C."/>
            <person name="Castanera R."/>
            <person name="Culley D."/>
            <person name="Daum C."/>
            <person name="Ezra D."/>
            <person name="Gonzalez J."/>
            <person name="Henrissat B."/>
            <person name="Kuo A."/>
            <person name="Liang C."/>
            <person name="Lipzen A."/>
            <person name="Lutzoni F."/>
            <person name="Magnuson J."/>
            <person name="Mondo S."/>
            <person name="Nolan M."/>
            <person name="Ohm R."/>
            <person name="Pangilinan J."/>
            <person name="Park H.-J."/>
            <person name="Ramirez L."/>
            <person name="Alfaro M."/>
            <person name="Sun H."/>
            <person name="Tritt A."/>
            <person name="Yoshinaga Y."/>
            <person name="Zwiers L.-H."/>
            <person name="Turgeon B."/>
            <person name="Goodwin S."/>
            <person name="Spatafora J."/>
            <person name="Crous P."/>
            <person name="Grigoriev I."/>
        </authorList>
    </citation>
    <scope>NUCLEOTIDE SEQUENCE</scope>
    <source>
        <strain evidence="2">CBS 207.26</strain>
    </source>
</reference>
<accession>A0A6A6DTK5</accession>
<feature type="transmembrane region" description="Helical" evidence="1">
    <location>
        <begin position="111"/>
        <end position="132"/>
    </location>
</feature>
<proteinExistence type="predicted"/>
<organism evidence="2 3">
    <name type="scientific">Zopfia rhizophila CBS 207.26</name>
    <dbReference type="NCBI Taxonomy" id="1314779"/>
    <lineage>
        <taxon>Eukaryota</taxon>
        <taxon>Fungi</taxon>
        <taxon>Dikarya</taxon>
        <taxon>Ascomycota</taxon>
        <taxon>Pezizomycotina</taxon>
        <taxon>Dothideomycetes</taxon>
        <taxon>Dothideomycetes incertae sedis</taxon>
        <taxon>Zopfiaceae</taxon>
        <taxon>Zopfia</taxon>
    </lineage>
</organism>
<dbReference type="OrthoDB" id="5430701at2759"/>
<evidence type="ECO:0000313" key="2">
    <source>
        <dbReference type="EMBL" id="KAF2182393.1"/>
    </source>
</evidence>
<sequence>MNFVNVERGIEERIVRRRSSGGSTGELSIQAMVLPERPALGYILCEQLFHRALVSAFGGQGERMIRDISLADNEIAVFSNVVVNNSHGDDSVVQKAIEGAATQIAHTGASAVANVVGATGGAVAGAAIGGLIGSSVTILGTIIGAALGALISALFCSIINLISPNCDGAIGAAAQIINRSDLQQKVESRQNYDHKDSNPRIDSRAECGRNSEHYTIWRVKKSAE</sequence>
<keyword evidence="3" id="KW-1185">Reference proteome</keyword>
<dbReference type="Proteomes" id="UP000800200">
    <property type="component" value="Unassembled WGS sequence"/>
</dbReference>
<name>A0A6A6DTK5_9PEZI</name>
<evidence type="ECO:0008006" key="4">
    <source>
        <dbReference type="Google" id="ProtNLM"/>
    </source>
</evidence>
<keyword evidence="1" id="KW-0472">Membrane</keyword>
<protein>
    <recommendedName>
        <fullName evidence="4">Glycine zipper domain-containing protein</fullName>
    </recommendedName>
</protein>